<evidence type="ECO:0000313" key="4">
    <source>
        <dbReference type="Proteomes" id="UP000026962"/>
    </source>
</evidence>
<accession>A0A0E0KGJ4</accession>
<sequence>MNWPAAPLCPQVTESSRLGFAHPHHAQRPPQSSKHTVGPSHMPMGRIPWRTTRPVLIWATVGLPVRRSWTVEAASIDALDHLWAKKKEADTEKECDRAERIDLDKEKFEFKRMIEEDRILRLDTNAMSIEEQEYYTNVKKKSSPSSNINL</sequence>
<feature type="region of interest" description="Disordered" evidence="1">
    <location>
        <begin position="21"/>
        <end position="45"/>
    </location>
</feature>
<name>A0A0E0KGJ4_ORYPU</name>
<dbReference type="HOGENOM" id="CLU_1743505_0_0_1"/>
<dbReference type="AlphaFoldDB" id="A0A0E0KGJ4"/>
<evidence type="ECO:0000256" key="1">
    <source>
        <dbReference type="SAM" id="MobiDB-lite"/>
    </source>
</evidence>
<proteinExistence type="predicted"/>
<reference evidence="3" key="2">
    <citation type="submission" date="2018-05" db="EMBL/GenBank/DDBJ databases">
        <title>OpunRS2 (Oryza punctata Reference Sequence Version 2).</title>
        <authorList>
            <person name="Zhang J."/>
            <person name="Kudrna D."/>
            <person name="Lee S."/>
            <person name="Talag J."/>
            <person name="Welchert J."/>
            <person name="Wing R.A."/>
        </authorList>
    </citation>
    <scope>NUCLEOTIDE SEQUENCE [LARGE SCALE GENOMIC DNA]</scope>
</reference>
<reference evidence="3" key="1">
    <citation type="submission" date="2015-04" db="UniProtKB">
        <authorList>
            <consortium name="EnsemblPlants"/>
        </authorList>
    </citation>
    <scope>IDENTIFICATION</scope>
</reference>
<organism evidence="3">
    <name type="scientific">Oryza punctata</name>
    <name type="common">Red rice</name>
    <dbReference type="NCBI Taxonomy" id="4537"/>
    <lineage>
        <taxon>Eukaryota</taxon>
        <taxon>Viridiplantae</taxon>
        <taxon>Streptophyta</taxon>
        <taxon>Embryophyta</taxon>
        <taxon>Tracheophyta</taxon>
        <taxon>Spermatophyta</taxon>
        <taxon>Magnoliopsida</taxon>
        <taxon>Liliopsida</taxon>
        <taxon>Poales</taxon>
        <taxon>Poaceae</taxon>
        <taxon>BOP clade</taxon>
        <taxon>Oryzoideae</taxon>
        <taxon>Oryzeae</taxon>
        <taxon>Oryzinae</taxon>
        <taxon>Oryza</taxon>
    </lineage>
</organism>
<protein>
    <recommendedName>
        <fullName evidence="2">No apical meristem-associated C-terminal domain-containing protein</fullName>
    </recommendedName>
</protein>
<keyword evidence="4" id="KW-1185">Reference proteome</keyword>
<dbReference type="Gramene" id="OPUNC03G24470.1">
    <property type="protein sequence ID" value="OPUNC03G24470.1"/>
    <property type="gene ID" value="OPUNC03G24470"/>
</dbReference>
<dbReference type="Proteomes" id="UP000026962">
    <property type="component" value="Chromosome 3"/>
</dbReference>
<feature type="domain" description="No apical meristem-associated C-terminal" evidence="2">
    <location>
        <begin position="75"/>
        <end position="141"/>
    </location>
</feature>
<evidence type="ECO:0000259" key="2">
    <source>
        <dbReference type="Pfam" id="PF14303"/>
    </source>
</evidence>
<dbReference type="InterPro" id="IPR029466">
    <property type="entry name" value="NAM-associated_C"/>
</dbReference>
<dbReference type="Pfam" id="PF14303">
    <property type="entry name" value="NAM-associated"/>
    <property type="match status" value="1"/>
</dbReference>
<evidence type="ECO:0000313" key="3">
    <source>
        <dbReference type="EnsemblPlants" id="OPUNC03G24470.1"/>
    </source>
</evidence>
<dbReference type="EnsemblPlants" id="OPUNC03G24470.1">
    <property type="protein sequence ID" value="OPUNC03G24470.1"/>
    <property type="gene ID" value="OPUNC03G24470"/>
</dbReference>